<comment type="caution">
    <text evidence="1">The sequence shown here is derived from an EMBL/GenBank/DDBJ whole genome shotgun (WGS) entry which is preliminary data.</text>
</comment>
<dbReference type="RefSeq" id="WP_097883435.1">
    <property type="nucleotide sequence ID" value="NZ_NUIL01000015.1"/>
</dbReference>
<dbReference type="Proteomes" id="UP000223777">
    <property type="component" value="Unassembled WGS sequence"/>
</dbReference>
<dbReference type="EMBL" id="NUIL01000015">
    <property type="protein sequence ID" value="PGO29144.1"/>
    <property type="molecule type" value="Genomic_DNA"/>
</dbReference>
<reference evidence="1 2" key="1">
    <citation type="submission" date="2017-09" db="EMBL/GenBank/DDBJ databases">
        <title>Large-scale bioinformatics analysis of Bacillus genomes uncovers conserved roles of natural products in bacterial physiology.</title>
        <authorList>
            <consortium name="Agbiome Team Llc"/>
            <person name="Bleich R.M."/>
            <person name="Grubbs K.J."/>
            <person name="Santa Maria K.C."/>
            <person name="Allen S.E."/>
            <person name="Farag S."/>
            <person name="Shank E.A."/>
            <person name="Bowers A."/>
        </authorList>
    </citation>
    <scope>NUCLEOTIDE SEQUENCE [LARGE SCALE GENOMIC DNA]</scope>
    <source>
        <strain evidence="1 2">AFS050027</strain>
    </source>
</reference>
<organism evidence="1 2">
    <name type="scientific">Bacillus cereus</name>
    <dbReference type="NCBI Taxonomy" id="1396"/>
    <lineage>
        <taxon>Bacteria</taxon>
        <taxon>Bacillati</taxon>
        <taxon>Bacillota</taxon>
        <taxon>Bacilli</taxon>
        <taxon>Bacillales</taxon>
        <taxon>Bacillaceae</taxon>
        <taxon>Bacillus</taxon>
        <taxon>Bacillus cereus group</taxon>
    </lineage>
</organism>
<evidence type="ECO:0000313" key="2">
    <source>
        <dbReference type="Proteomes" id="UP000223777"/>
    </source>
</evidence>
<gene>
    <name evidence="1" type="ORF">CN984_11880</name>
</gene>
<evidence type="ECO:0000313" key="1">
    <source>
        <dbReference type="EMBL" id="PGO29144.1"/>
    </source>
</evidence>
<name>A0A2B9Q2X2_BACCE</name>
<protein>
    <submittedName>
        <fullName evidence="1">Uncharacterized protein</fullName>
    </submittedName>
</protein>
<proteinExistence type="predicted"/>
<sequence>MGTGVTNREPVFIDMETGTPITKGIETIQISDWEGDISSFLRNEAYYHGSLTFESMTYEKSLNSYLSQGIEARMHHEFLSRQYNQKLN</sequence>
<accession>A0A2B9Q2X2</accession>
<dbReference type="AlphaFoldDB" id="A0A2B9Q2X2"/>